<sequence>MEKIKIFNKNEFNDIKKFQKENKLTNNALFNAWYEDKNPFCYCVIKNDKIICIVLLSHCDFSDKKYILNYIYTLKNYRRQGYAFKLVNYIKHKINFSVFCMNYESKKLFEKCGLFKM</sequence>
<accession>Q9YVQ0</accession>
<dbReference type="RefSeq" id="NP_048263.1">
    <property type="nucleotide sequence ID" value="NC_001993.1"/>
</dbReference>
<dbReference type="EMBL" id="AF063866">
    <property type="protein sequence ID" value="AAC97697.1"/>
    <property type="molecule type" value="Genomic_DNA"/>
</dbReference>
<dbReference type="Pfam" id="PF00583">
    <property type="entry name" value="Acetyltransf_1"/>
    <property type="match status" value="1"/>
</dbReference>
<organismHost>
    <name type="scientific">Melanoplus sanguinipes</name>
    <name type="common">Migratory grasshopper</name>
    <dbReference type="NCBI Taxonomy" id="65742"/>
</organismHost>
<dbReference type="PIR" id="T28353">
    <property type="entry name" value="T28353"/>
</dbReference>
<evidence type="ECO:0000259" key="1">
    <source>
        <dbReference type="PROSITE" id="PS51186"/>
    </source>
</evidence>
<dbReference type="KEGG" id="vg:1449960"/>
<dbReference type="InterPro" id="IPR016181">
    <property type="entry name" value="Acyl_CoA_acyltransferase"/>
</dbReference>
<reference evidence="2 3" key="1">
    <citation type="journal article" date="1999" name="J. Virol.">
        <title>The genome of Melanoplus sanguinipes entomopoxvirus.</title>
        <authorList>
            <person name="Afonso C.L."/>
            <person name="Tulman E.R."/>
            <person name="Lu Z."/>
            <person name="Oma E."/>
            <person name="Kutish G.F."/>
            <person name="Rock D.L."/>
        </authorList>
    </citation>
    <scope>NUCLEOTIDE SEQUENCE [LARGE SCALE GENOMIC DNA]</scope>
    <source>
        <strain evidence="2">Tucson</strain>
    </source>
</reference>
<dbReference type="GO" id="GO:0016747">
    <property type="term" value="F:acyltransferase activity, transferring groups other than amino-acyl groups"/>
    <property type="evidence" value="ECO:0007669"/>
    <property type="project" value="InterPro"/>
</dbReference>
<dbReference type="PROSITE" id="PS51186">
    <property type="entry name" value="GNAT"/>
    <property type="match status" value="1"/>
</dbReference>
<evidence type="ECO:0000313" key="2">
    <source>
        <dbReference type="EMBL" id="AAC97697.1"/>
    </source>
</evidence>
<protein>
    <recommendedName>
        <fullName evidence="1">N-acetyltransferase domain-containing protein</fullName>
    </recommendedName>
</protein>
<dbReference type="SUPFAM" id="SSF55729">
    <property type="entry name" value="Acyl-CoA N-acyltransferases (Nat)"/>
    <property type="match status" value="1"/>
</dbReference>
<dbReference type="CDD" id="cd04301">
    <property type="entry name" value="NAT_SF"/>
    <property type="match status" value="1"/>
</dbReference>
<dbReference type="GeneID" id="1449960"/>
<proteinExistence type="predicted"/>
<dbReference type="Gene3D" id="3.40.630.30">
    <property type="match status" value="1"/>
</dbReference>
<feature type="domain" description="N-acetyltransferase" evidence="1">
    <location>
        <begin position="2"/>
        <end position="117"/>
    </location>
</feature>
<keyword evidence="3" id="KW-1185">Reference proteome</keyword>
<organism evidence="2 3">
    <name type="scientific">Melanoplus sanguinipes entomopoxvirus</name>
    <name type="common">MsEPV</name>
    <dbReference type="NCBI Taxonomy" id="83191"/>
    <lineage>
        <taxon>Viruses</taxon>
        <taxon>Varidnaviria</taxon>
        <taxon>Bamfordvirae</taxon>
        <taxon>Nucleocytoviricota</taxon>
        <taxon>Pokkesviricetes</taxon>
        <taxon>Chitovirales</taxon>
        <taxon>Poxviridae</taxon>
        <taxon>Entomopoxvirinae</taxon>
        <taxon>Deltaentomopoxvirus</taxon>
        <taxon>Deltaentomopoxvirus msanguinipes</taxon>
    </lineage>
</organism>
<evidence type="ECO:0000313" key="3">
    <source>
        <dbReference type="Proteomes" id="UP000172353"/>
    </source>
</evidence>
<name>Q9YVQ0_MSEPV</name>
<gene>
    <name evidence="2" type="primary">MSV192</name>
</gene>
<dbReference type="Proteomes" id="UP000172353">
    <property type="component" value="Segment"/>
</dbReference>
<dbReference type="InterPro" id="IPR000182">
    <property type="entry name" value="GNAT_dom"/>
</dbReference>